<dbReference type="EMBL" id="JTCM02000003">
    <property type="protein sequence ID" value="NEU71474.1"/>
    <property type="molecule type" value="Genomic_DNA"/>
</dbReference>
<keyword evidence="1" id="KW-0812">Transmembrane</keyword>
<keyword evidence="1" id="KW-1133">Transmembrane helix</keyword>
<evidence type="ECO:0000313" key="3">
    <source>
        <dbReference type="Proteomes" id="UP000031549"/>
    </source>
</evidence>
<feature type="transmembrane region" description="Helical" evidence="1">
    <location>
        <begin position="73"/>
        <end position="102"/>
    </location>
</feature>
<reference evidence="2 3" key="1">
    <citation type="journal article" date="2015" name="Genome Announc.">
        <title>Draft Genome Sequence of Cyanobacterium Hassallia byssoidea Strain VB512170, Isolated from Monuments in India.</title>
        <authorList>
            <person name="Singh D."/>
            <person name="Chandrababunaidu M.M."/>
            <person name="Panda A."/>
            <person name="Sen D."/>
            <person name="Bhattacharyya S."/>
            <person name="Adhikary S.P."/>
            <person name="Tripathy S."/>
        </authorList>
    </citation>
    <scope>NUCLEOTIDE SEQUENCE [LARGE SCALE GENOMIC DNA]</scope>
    <source>
        <strain evidence="2 3">VB512170</strain>
    </source>
</reference>
<sequence>MKSFLWVSLTLVVLAYGSLGWLISQAHSPWYVWLTVVTAILFLLSALTTPWLKIADYSIIFFRSDTRTFAFSVLAAFLFFVMIAWFKVFLDTLLIICANILLRIDLQGSGLGERQTFFLTSIFSLAGLALGAIVQTAFSHHLTIRFL</sequence>
<comment type="caution">
    <text evidence="2">The sequence shown here is derived from an EMBL/GenBank/DDBJ whole genome shotgun (WGS) entry which is preliminary data.</text>
</comment>
<keyword evidence="1" id="KW-0472">Membrane</keyword>
<feature type="transmembrane region" description="Helical" evidence="1">
    <location>
        <begin position="30"/>
        <end position="52"/>
    </location>
</feature>
<gene>
    <name evidence="2" type="ORF">PI95_002485</name>
</gene>
<protein>
    <submittedName>
        <fullName evidence="2">Uncharacterized protein</fullName>
    </submittedName>
</protein>
<proteinExistence type="predicted"/>
<keyword evidence="3" id="KW-1185">Reference proteome</keyword>
<dbReference type="RefSeq" id="WP_039738849.1">
    <property type="nucleotide sequence ID" value="NZ_JTCM02000003.1"/>
</dbReference>
<feature type="transmembrane region" description="Helical" evidence="1">
    <location>
        <begin position="117"/>
        <end position="138"/>
    </location>
</feature>
<name>A0A846H4B0_9CYAN</name>
<dbReference type="AlphaFoldDB" id="A0A846H4B0"/>
<accession>A0A846H4B0</accession>
<evidence type="ECO:0000256" key="1">
    <source>
        <dbReference type="SAM" id="Phobius"/>
    </source>
</evidence>
<evidence type="ECO:0000313" key="2">
    <source>
        <dbReference type="EMBL" id="NEU71474.1"/>
    </source>
</evidence>
<organism evidence="2 3">
    <name type="scientific">Hassallia byssoidea VB512170</name>
    <dbReference type="NCBI Taxonomy" id="1304833"/>
    <lineage>
        <taxon>Bacteria</taxon>
        <taxon>Bacillati</taxon>
        <taxon>Cyanobacteriota</taxon>
        <taxon>Cyanophyceae</taxon>
        <taxon>Nostocales</taxon>
        <taxon>Tolypothrichaceae</taxon>
        <taxon>Hassallia</taxon>
    </lineage>
</organism>
<dbReference type="Proteomes" id="UP000031549">
    <property type="component" value="Unassembled WGS sequence"/>
</dbReference>